<sequence length="70" mass="8033">MTELSYQLPDEAARRGDFERLFSELERSHDDLGVSSFGISDTSLEEVGAKCETFLLRYVFLLKCLLSLRK</sequence>
<protein>
    <submittedName>
        <fullName evidence="1">Uncharacterized protein</fullName>
    </submittedName>
</protein>
<dbReference type="AlphaFoldDB" id="A0A9D4H3V8"/>
<evidence type="ECO:0000313" key="2">
    <source>
        <dbReference type="Proteomes" id="UP000828390"/>
    </source>
</evidence>
<evidence type="ECO:0000313" key="1">
    <source>
        <dbReference type="EMBL" id="KAH3829036.1"/>
    </source>
</evidence>
<dbReference type="EMBL" id="JAIWYP010000005">
    <property type="protein sequence ID" value="KAH3829036.1"/>
    <property type="molecule type" value="Genomic_DNA"/>
</dbReference>
<dbReference type="Proteomes" id="UP000828390">
    <property type="component" value="Unassembled WGS sequence"/>
</dbReference>
<reference evidence="1" key="2">
    <citation type="submission" date="2020-11" db="EMBL/GenBank/DDBJ databases">
        <authorList>
            <person name="McCartney M.A."/>
            <person name="Auch B."/>
            <person name="Kono T."/>
            <person name="Mallez S."/>
            <person name="Becker A."/>
            <person name="Gohl D.M."/>
            <person name="Silverstein K.A.T."/>
            <person name="Koren S."/>
            <person name="Bechman K.B."/>
            <person name="Herman A."/>
            <person name="Abrahante J.E."/>
            <person name="Garbe J."/>
        </authorList>
    </citation>
    <scope>NUCLEOTIDE SEQUENCE</scope>
    <source>
        <strain evidence="1">Duluth1</strain>
        <tissue evidence="1">Whole animal</tissue>
    </source>
</reference>
<comment type="caution">
    <text evidence="1">The sequence shown here is derived from an EMBL/GenBank/DDBJ whole genome shotgun (WGS) entry which is preliminary data.</text>
</comment>
<accession>A0A9D4H3V8</accession>
<keyword evidence="2" id="KW-1185">Reference proteome</keyword>
<gene>
    <name evidence="1" type="ORF">DPMN_131024</name>
</gene>
<reference evidence="1" key="1">
    <citation type="journal article" date="2019" name="bioRxiv">
        <title>The Genome of the Zebra Mussel, Dreissena polymorpha: A Resource for Invasive Species Research.</title>
        <authorList>
            <person name="McCartney M.A."/>
            <person name="Auch B."/>
            <person name="Kono T."/>
            <person name="Mallez S."/>
            <person name="Zhang Y."/>
            <person name="Obille A."/>
            <person name="Becker A."/>
            <person name="Abrahante J.E."/>
            <person name="Garbe J."/>
            <person name="Badalamenti J.P."/>
            <person name="Herman A."/>
            <person name="Mangelson H."/>
            <person name="Liachko I."/>
            <person name="Sullivan S."/>
            <person name="Sone E.D."/>
            <person name="Koren S."/>
            <person name="Silverstein K.A.T."/>
            <person name="Beckman K.B."/>
            <person name="Gohl D.M."/>
        </authorList>
    </citation>
    <scope>NUCLEOTIDE SEQUENCE</scope>
    <source>
        <strain evidence="1">Duluth1</strain>
        <tissue evidence="1">Whole animal</tissue>
    </source>
</reference>
<proteinExistence type="predicted"/>
<name>A0A9D4H3V8_DREPO</name>
<organism evidence="1 2">
    <name type="scientific">Dreissena polymorpha</name>
    <name type="common">Zebra mussel</name>
    <name type="synonym">Mytilus polymorpha</name>
    <dbReference type="NCBI Taxonomy" id="45954"/>
    <lineage>
        <taxon>Eukaryota</taxon>
        <taxon>Metazoa</taxon>
        <taxon>Spiralia</taxon>
        <taxon>Lophotrochozoa</taxon>
        <taxon>Mollusca</taxon>
        <taxon>Bivalvia</taxon>
        <taxon>Autobranchia</taxon>
        <taxon>Heteroconchia</taxon>
        <taxon>Euheterodonta</taxon>
        <taxon>Imparidentia</taxon>
        <taxon>Neoheterodontei</taxon>
        <taxon>Myida</taxon>
        <taxon>Dreissenoidea</taxon>
        <taxon>Dreissenidae</taxon>
        <taxon>Dreissena</taxon>
    </lineage>
</organism>